<dbReference type="CDD" id="cd19071">
    <property type="entry name" value="AKR_AKR1-5-like"/>
    <property type="match status" value="1"/>
</dbReference>
<dbReference type="SUPFAM" id="SSF51430">
    <property type="entry name" value="NAD(P)-linked oxidoreductase"/>
    <property type="match status" value="1"/>
</dbReference>
<gene>
    <name evidence="7" type="ORF">NEMVEDRAFT_v1g208820</name>
</gene>
<dbReference type="PROSITE" id="PS00062">
    <property type="entry name" value="ALDOKETO_REDUCTASE_2"/>
    <property type="match status" value="1"/>
</dbReference>
<sequence length="264" mass="30155">MNDGRKIPLLGLGAHDIHSKQAVLWALESGYRLIDTASRYHNEQSVGEAVRCSNIPRCEIYVVTKVYFTEHGYKETMDAFYKSLTRLGLGYVDLYLIHFPVPSGVVGSWQAMIDLRSRGLIRSIGVSNFNIQHLEALRQQTGVVPAVNQIEVHPFLQMKELTQYCKRHNITIQAFSPLTKGEKLCDPILSYVAKKYNKTTAQILVRWSLQKGYACIPKSAQLERIKENAKVFDFSIDMADMELIDGLEENYRTGRDKILWPWEG</sequence>
<proteinExistence type="inferred from homology"/>
<dbReference type="Pfam" id="PF00248">
    <property type="entry name" value="Aldo_ket_red"/>
    <property type="match status" value="1"/>
</dbReference>
<evidence type="ECO:0000313" key="7">
    <source>
        <dbReference type="EMBL" id="EDO39694.1"/>
    </source>
</evidence>
<dbReference type="InterPro" id="IPR023210">
    <property type="entry name" value="NADP_OxRdtase_dom"/>
</dbReference>
<organism evidence="7 8">
    <name type="scientific">Nematostella vectensis</name>
    <name type="common">Starlet sea anemone</name>
    <dbReference type="NCBI Taxonomy" id="45351"/>
    <lineage>
        <taxon>Eukaryota</taxon>
        <taxon>Metazoa</taxon>
        <taxon>Cnidaria</taxon>
        <taxon>Anthozoa</taxon>
        <taxon>Hexacorallia</taxon>
        <taxon>Actiniaria</taxon>
        <taxon>Edwardsiidae</taxon>
        <taxon>Nematostella</taxon>
    </lineage>
</organism>
<dbReference type="PANTHER" id="PTHR43827">
    <property type="entry name" value="2,5-DIKETO-D-GLUCONIC ACID REDUCTASE"/>
    <property type="match status" value="1"/>
</dbReference>
<dbReference type="KEGG" id="nve:5511321"/>
<name>A7S9F3_NEMVE</name>
<dbReference type="PhylomeDB" id="A7S9F3"/>
<dbReference type="EMBL" id="DS469603">
    <property type="protein sequence ID" value="EDO39694.1"/>
    <property type="molecule type" value="Genomic_DNA"/>
</dbReference>
<evidence type="ECO:0000256" key="4">
    <source>
        <dbReference type="PIRSR" id="PIRSR000097-2"/>
    </source>
</evidence>
<keyword evidence="8" id="KW-1185">Reference proteome</keyword>
<feature type="site" description="Lowers pKa of active site Tyr" evidence="5">
    <location>
        <position position="65"/>
    </location>
</feature>
<feature type="binding site" evidence="4">
    <location>
        <position position="98"/>
    </location>
    <ligand>
        <name>substrate</name>
    </ligand>
</feature>
<dbReference type="FunFam" id="3.20.20.100:FF:000015">
    <property type="entry name" value="Oxidoreductase, aldo/keto reductase family"/>
    <property type="match status" value="1"/>
</dbReference>
<dbReference type="InterPro" id="IPR018170">
    <property type="entry name" value="Aldo/ket_reductase_CS"/>
</dbReference>
<dbReference type="OMA" id="VHYPLAT"/>
<dbReference type="InterPro" id="IPR020471">
    <property type="entry name" value="AKR"/>
</dbReference>
<dbReference type="eggNOG" id="KOG1577">
    <property type="taxonomic scope" value="Eukaryota"/>
</dbReference>
<dbReference type="STRING" id="45351.A7S9F3"/>
<dbReference type="PROSITE" id="PS00798">
    <property type="entry name" value="ALDOKETO_REDUCTASE_1"/>
    <property type="match status" value="1"/>
</dbReference>
<dbReference type="PRINTS" id="PR00069">
    <property type="entry name" value="ALDKETRDTASE"/>
</dbReference>
<evidence type="ECO:0000259" key="6">
    <source>
        <dbReference type="Pfam" id="PF00248"/>
    </source>
</evidence>
<accession>A7S9F3</accession>
<evidence type="ECO:0000256" key="1">
    <source>
        <dbReference type="ARBA" id="ARBA00007905"/>
    </source>
</evidence>
<dbReference type="AlphaFoldDB" id="A7S9F3"/>
<dbReference type="PIRSF" id="PIRSF000097">
    <property type="entry name" value="AKR"/>
    <property type="match status" value="1"/>
</dbReference>
<evidence type="ECO:0000256" key="2">
    <source>
        <dbReference type="ARBA" id="ARBA00023002"/>
    </source>
</evidence>
<feature type="domain" description="NADP-dependent oxidoreductase" evidence="6">
    <location>
        <begin position="19"/>
        <end position="248"/>
    </location>
</feature>
<dbReference type="OrthoDB" id="416253at2759"/>
<evidence type="ECO:0000313" key="8">
    <source>
        <dbReference type="Proteomes" id="UP000001593"/>
    </source>
</evidence>
<keyword evidence="2" id="KW-0560">Oxidoreductase</keyword>
<comment type="similarity">
    <text evidence="1">Belongs to the aldo/keto reductase family.</text>
</comment>
<dbReference type="PANTHER" id="PTHR43827:SF13">
    <property type="entry name" value="ALDO_KETO REDUCTASE FAMILY PROTEIN"/>
    <property type="match status" value="1"/>
</dbReference>
<dbReference type="Gene3D" id="3.20.20.100">
    <property type="entry name" value="NADP-dependent oxidoreductase domain"/>
    <property type="match status" value="1"/>
</dbReference>
<protein>
    <recommendedName>
        <fullName evidence="6">NADP-dependent oxidoreductase domain-containing protein</fullName>
    </recommendedName>
</protein>
<feature type="active site" description="Proton donor" evidence="3">
    <location>
        <position position="40"/>
    </location>
</feature>
<dbReference type="PROSITE" id="PS00063">
    <property type="entry name" value="ALDOKETO_REDUCTASE_3"/>
    <property type="match status" value="1"/>
</dbReference>
<dbReference type="InterPro" id="IPR036812">
    <property type="entry name" value="NAD(P)_OxRdtase_dom_sf"/>
</dbReference>
<reference evidence="7 8" key="1">
    <citation type="journal article" date="2007" name="Science">
        <title>Sea anemone genome reveals ancestral eumetazoan gene repertoire and genomic organization.</title>
        <authorList>
            <person name="Putnam N.H."/>
            <person name="Srivastava M."/>
            <person name="Hellsten U."/>
            <person name="Dirks B."/>
            <person name="Chapman J."/>
            <person name="Salamov A."/>
            <person name="Terry A."/>
            <person name="Shapiro H."/>
            <person name="Lindquist E."/>
            <person name="Kapitonov V.V."/>
            <person name="Jurka J."/>
            <person name="Genikhovich G."/>
            <person name="Grigoriev I.V."/>
            <person name="Lucas S.M."/>
            <person name="Steele R.E."/>
            <person name="Finnerty J.R."/>
            <person name="Technau U."/>
            <person name="Martindale M.Q."/>
            <person name="Rokhsar D.S."/>
        </authorList>
    </citation>
    <scope>NUCLEOTIDE SEQUENCE [LARGE SCALE GENOMIC DNA]</scope>
    <source>
        <strain evidence="8">CH2 X CH6</strain>
    </source>
</reference>
<dbReference type="GO" id="GO:0016491">
    <property type="term" value="F:oxidoreductase activity"/>
    <property type="evidence" value="ECO:0007669"/>
    <property type="project" value="UniProtKB-KW"/>
</dbReference>
<dbReference type="Proteomes" id="UP000001593">
    <property type="component" value="Unassembled WGS sequence"/>
</dbReference>
<dbReference type="HOGENOM" id="CLU_023205_0_1_1"/>
<evidence type="ECO:0000256" key="5">
    <source>
        <dbReference type="PIRSR" id="PIRSR000097-3"/>
    </source>
</evidence>
<dbReference type="InParanoid" id="A7S9F3"/>
<evidence type="ECO:0000256" key="3">
    <source>
        <dbReference type="PIRSR" id="PIRSR000097-1"/>
    </source>
</evidence>